<dbReference type="GO" id="GO:0005657">
    <property type="term" value="C:replication fork"/>
    <property type="evidence" value="ECO:0007669"/>
    <property type="project" value="TreeGrafter"/>
</dbReference>
<organism evidence="9 10">
    <name type="scientific">Thraustotheca clavata</name>
    <dbReference type="NCBI Taxonomy" id="74557"/>
    <lineage>
        <taxon>Eukaryota</taxon>
        <taxon>Sar</taxon>
        <taxon>Stramenopiles</taxon>
        <taxon>Oomycota</taxon>
        <taxon>Saprolegniomycetes</taxon>
        <taxon>Saprolegniales</taxon>
        <taxon>Achlyaceae</taxon>
        <taxon>Thraustotheca</taxon>
    </lineage>
</organism>
<dbReference type="GO" id="GO:0033065">
    <property type="term" value="C:Rad51C-XRCC3 complex"/>
    <property type="evidence" value="ECO:0007669"/>
    <property type="project" value="TreeGrafter"/>
</dbReference>
<keyword evidence="6" id="KW-0539">Nucleus</keyword>
<feature type="non-terminal residue" evidence="9">
    <location>
        <position position="190"/>
    </location>
</feature>
<feature type="non-terminal residue" evidence="9">
    <location>
        <position position="1"/>
    </location>
</feature>
<accession>A0A1W0A3R7</accession>
<gene>
    <name evidence="9" type="ORF">THRCLA_02905</name>
</gene>
<dbReference type="PANTHER" id="PTHR46239:SF1">
    <property type="entry name" value="DNA REPAIR PROTEIN RAD51 HOMOLOG 3"/>
    <property type="match status" value="1"/>
</dbReference>
<dbReference type="GO" id="GO:0000400">
    <property type="term" value="F:four-way junction DNA binding"/>
    <property type="evidence" value="ECO:0007669"/>
    <property type="project" value="TreeGrafter"/>
</dbReference>
<dbReference type="InterPro" id="IPR013632">
    <property type="entry name" value="Rad51_C"/>
</dbReference>
<sequence>KLDSEGSFIIHRVAAIASCLVQDAPALNALTRDDLLRGLTYYRVHDFQEQYEVLASLPQLLKENPLVRVLIVDSIAFHCRHGYEDMTGRARMLQNMAQLLRKLIQEFPIAIVLTNHVTTSLQRGSELDGSNIIPALGENWSFSITNRIMLRWENQVRMAQIVKSTSHAQEIIRFEVTERGVCSVDRKRSR</sequence>
<evidence type="ECO:0000256" key="4">
    <source>
        <dbReference type="ARBA" id="ARBA00022840"/>
    </source>
</evidence>
<dbReference type="STRING" id="74557.A0A1W0A3R7"/>
<dbReference type="Gene3D" id="3.40.50.300">
    <property type="entry name" value="P-loop containing nucleotide triphosphate hydrolases"/>
    <property type="match status" value="1"/>
</dbReference>
<dbReference type="GO" id="GO:0000707">
    <property type="term" value="P:meiotic DNA recombinase assembly"/>
    <property type="evidence" value="ECO:0007669"/>
    <property type="project" value="TreeGrafter"/>
</dbReference>
<evidence type="ECO:0000259" key="8">
    <source>
        <dbReference type="PROSITE" id="PS50162"/>
    </source>
</evidence>
<dbReference type="InterPro" id="IPR052093">
    <property type="entry name" value="HR_Repair_Mediator"/>
</dbReference>
<dbReference type="SUPFAM" id="SSF52540">
    <property type="entry name" value="P-loop containing nucleoside triphosphate hydrolases"/>
    <property type="match status" value="1"/>
</dbReference>
<dbReference type="AlphaFoldDB" id="A0A1W0A3R7"/>
<keyword evidence="4" id="KW-0067">ATP-binding</keyword>
<comment type="subcellular location">
    <subcellularLocation>
        <location evidence="1">Nucleus</location>
    </subcellularLocation>
</comment>
<comment type="caution">
    <text evidence="9">The sequence shown here is derived from an EMBL/GenBank/DDBJ whole genome shotgun (WGS) entry which is preliminary data.</text>
</comment>
<evidence type="ECO:0000256" key="7">
    <source>
        <dbReference type="ARBA" id="ARBA00040674"/>
    </source>
</evidence>
<evidence type="ECO:0000256" key="1">
    <source>
        <dbReference type="ARBA" id="ARBA00004123"/>
    </source>
</evidence>
<dbReference type="GO" id="GO:0033063">
    <property type="term" value="C:Rad51B-Rad51C-Rad51D-XRCC2 complex"/>
    <property type="evidence" value="ECO:0007669"/>
    <property type="project" value="TreeGrafter"/>
</dbReference>
<evidence type="ECO:0000256" key="2">
    <source>
        <dbReference type="ARBA" id="ARBA00022741"/>
    </source>
</evidence>
<evidence type="ECO:0000313" key="9">
    <source>
        <dbReference type="EMBL" id="OQS04895.1"/>
    </source>
</evidence>
<dbReference type="GO" id="GO:0007131">
    <property type="term" value="P:reciprocal meiotic recombination"/>
    <property type="evidence" value="ECO:0007669"/>
    <property type="project" value="TreeGrafter"/>
</dbReference>
<keyword evidence="2" id="KW-0547">Nucleotide-binding</keyword>
<dbReference type="PROSITE" id="PS50162">
    <property type="entry name" value="RECA_2"/>
    <property type="match status" value="1"/>
</dbReference>
<evidence type="ECO:0000256" key="5">
    <source>
        <dbReference type="ARBA" id="ARBA00023204"/>
    </source>
</evidence>
<dbReference type="Proteomes" id="UP000243217">
    <property type="component" value="Unassembled WGS sequence"/>
</dbReference>
<keyword evidence="3" id="KW-0227">DNA damage</keyword>
<protein>
    <recommendedName>
        <fullName evidence="7">DNA repair protein RAD51 homolog 3</fullName>
    </recommendedName>
</protein>
<keyword evidence="5" id="KW-0234">DNA repair</keyword>
<name>A0A1W0A3R7_9STRA</name>
<dbReference type="InterPro" id="IPR020588">
    <property type="entry name" value="RecA_ATP-bd"/>
</dbReference>
<feature type="domain" description="RecA family profile 1" evidence="8">
    <location>
        <begin position="1"/>
        <end position="117"/>
    </location>
</feature>
<dbReference type="OrthoDB" id="5957327at2759"/>
<dbReference type="PANTHER" id="PTHR46239">
    <property type="entry name" value="DNA REPAIR PROTEIN RAD51 HOMOLOG 3 RAD51C"/>
    <property type="match status" value="1"/>
</dbReference>
<dbReference type="GO" id="GO:0140664">
    <property type="term" value="F:ATP-dependent DNA damage sensor activity"/>
    <property type="evidence" value="ECO:0007669"/>
    <property type="project" value="InterPro"/>
</dbReference>
<keyword evidence="10" id="KW-1185">Reference proteome</keyword>
<evidence type="ECO:0000313" key="10">
    <source>
        <dbReference type="Proteomes" id="UP000243217"/>
    </source>
</evidence>
<dbReference type="Pfam" id="PF08423">
    <property type="entry name" value="Rad51"/>
    <property type="match status" value="1"/>
</dbReference>
<dbReference type="GO" id="GO:0005524">
    <property type="term" value="F:ATP binding"/>
    <property type="evidence" value="ECO:0007669"/>
    <property type="project" value="UniProtKB-KW"/>
</dbReference>
<reference evidence="9 10" key="1">
    <citation type="journal article" date="2014" name="Genome Biol. Evol.">
        <title>The secreted proteins of Achlya hypogyna and Thraustotheca clavata identify the ancestral oomycete secretome and reveal gene acquisitions by horizontal gene transfer.</title>
        <authorList>
            <person name="Misner I."/>
            <person name="Blouin N."/>
            <person name="Leonard G."/>
            <person name="Richards T.A."/>
            <person name="Lane C.E."/>
        </authorList>
    </citation>
    <scope>NUCLEOTIDE SEQUENCE [LARGE SCALE GENOMIC DNA]</scope>
    <source>
        <strain evidence="9 10">ATCC 34112</strain>
    </source>
</reference>
<dbReference type="EMBL" id="JNBS01000534">
    <property type="protein sequence ID" value="OQS04895.1"/>
    <property type="molecule type" value="Genomic_DNA"/>
</dbReference>
<evidence type="ECO:0000256" key="6">
    <source>
        <dbReference type="ARBA" id="ARBA00023242"/>
    </source>
</evidence>
<proteinExistence type="predicted"/>
<dbReference type="InterPro" id="IPR027417">
    <property type="entry name" value="P-loop_NTPase"/>
</dbReference>
<evidence type="ECO:0000256" key="3">
    <source>
        <dbReference type="ARBA" id="ARBA00022763"/>
    </source>
</evidence>
<dbReference type="GO" id="GO:0008821">
    <property type="term" value="F:crossover junction DNA endonuclease activity"/>
    <property type="evidence" value="ECO:0007669"/>
    <property type="project" value="TreeGrafter"/>
</dbReference>